<dbReference type="CDD" id="cd05007">
    <property type="entry name" value="SIS_Etherase"/>
    <property type="match status" value="1"/>
</dbReference>
<dbReference type="EMBL" id="QHLQ01000017">
    <property type="protein sequence ID" value="NIZ62402.1"/>
    <property type="molecule type" value="Genomic_DNA"/>
</dbReference>
<evidence type="ECO:0000313" key="5">
    <source>
        <dbReference type="Proteomes" id="UP001429564"/>
    </source>
</evidence>
<keyword evidence="1" id="KW-0456">Lyase</keyword>
<dbReference type="NCBIfam" id="NF003915">
    <property type="entry name" value="PRK05441.1"/>
    <property type="match status" value="1"/>
</dbReference>
<sequence length="297" mass="30201">MAALASSSTEALHSDAAGLDLRSDAEILSQLLRAQQEALSAMASALPEIAAASELLTESIRKNGCIHYVAAGSSALMGLADGAEIPGTFGIAADRIKIHMAGGVPIDGDMPGHTEDNDVAALAAAGTVQPNDVVIAISASGSTPYPLRFAQAARERGAAIISIANNASAPLFALADVAIHLNTPPELIAGSTRLGAATSQKVALNMISTLTGIRLGHVFDGMMVNVVADNDKLRARALGIVTCITGVSDNVAQSCLQQANGAVKPAVLLAAGAASPQQADKLIEQTNGDLRAAMRRL</sequence>
<organism evidence="4 5">
    <name type="scientific">Parasedimentitalea denitrificans</name>
    <dbReference type="NCBI Taxonomy" id="2211118"/>
    <lineage>
        <taxon>Bacteria</taxon>
        <taxon>Pseudomonadati</taxon>
        <taxon>Pseudomonadota</taxon>
        <taxon>Alphaproteobacteria</taxon>
        <taxon>Rhodobacterales</taxon>
        <taxon>Paracoccaceae</taxon>
        <taxon>Parasedimentitalea</taxon>
    </lineage>
</organism>
<dbReference type="InterPro" id="IPR001347">
    <property type="entry name" value="SIS_dom"/>
</dbReference>
<dbReference type="Gene3D" id="1.10.8.1080">
    <property type="match status" value="1"/>
</dbReference>
<keyword evidence="5" id="KW-1185">Reference proteome</keyword>
<dbReference type="Proteomes" id="UP001429564">
    <property type="component" value="Unassembled WGS sequence"/>
</dbReference>
<evidence type="ECO:0000259" key="3">
    <source>
        <dbReference type="PROSITE" id="PS51464"/>
    </source>
</evidence>
<dbReference type="RefSeq" id="WP_167685027.1">
    <property type="nucleotide sequence ID" value="NZ_QHLQ01000017.1"/>
</dbReference>
<dbReference type="PANTHER" id="PTHR10088:SF4">
    <property type="entry name" value="GLUCOKINASE REGULATORY PROTEIN"/>
    <property type="match status" value="1"/>
</dbReference>
<protein>
    <submittedName>
        <fullName evidence="4">N-acetylmuramic acid 6-phosphate etherase</fullName>
    </submittedName>
</protein>
<evidence type="ECO:0000256" key="2">
    <source>
        <dbReference type="ARBA" id="ARBA00023277"/>
    </source>
</evidence>
<dbReference type="InterPro" id="IPR046348">
    <property type="entry name" value="SIS_dom_sf"/>
</dbReference>
<evidence type="ECO:0000256" key="1">
    <source>
        <dbReference type="ARBA" id="ARBA00023239"/>
    </source>
</evidence>
<dbReference type="PROSITE" id="PS51464">
    <property type="entry name" value="SIS"/>
    <property type="match status" value="1"/>
</dbReference>
<dbReference type="InterPro" id="IPR040190">
    <property type="entry name" value="MURQ/GCKR"/>
</dbReference>
<dbReference type="Gene3D" id="3.40.50.10490">
    <property type="entry name" value="Glucose-6-phosphate isomerase like protein, domain 1"/>
    <property type="match status" value="1"/>
</dbReference>
<feature type="domain" description="SIS" evidence="3">
    <location>
        <begin position="56"/>
        <end position="217"/>
    </location>
</feature>
<keyword evidence="2" id="KW-0119">Carbohydrate metabolism</keyword>
<dbReference type="SUPFAM" id="SSF53697">
    <property type="entry name" value="SIS domain"/>
    <property type="match status" value="1"/>
</dbReference>
<gene>
    <name evidence="4" type="ORF">DL239_15625</name>
</gene>
<reference evidence="4 5" key="1">
    <citation type="submission" date="2018-05" db="EMBL/GenBank/DDBJ databases">
        <authorList>
            <person name="Zhang Y.-J."/>
        </authorList>
    </citation>
    <scope>NUCLEOTIDE SEQUENCE [LARGE SCALE GENOMIC DNA]</scope>
    <source>
        <strain evidence="4 5">CY04</strain>
    </source>
</reference>
<dbReference type="Pfam" id="PF01380">
    <property type="entry name" value="SIS"/>
    <property type="match status" value="1"/>
</dbReference>
<comment type="caution">
    <text evidence="4">The sequence shown here is derived from an EMBL/GenBank/DDBJ whole genome shotgun (WGS) entry which is preliminary data.</text>
</comment>
<proteinExistence type="predicted"/>
<accession>A0ABX0WA37</accession>
<dbReference type="InterPro" id="IPR005488">
    <property type="entry name" value="Etherase_MurQ"/>
</dbReference>
<name>A0ABX0WA37_9RHOB</name>
<dbReference type="PANTHER" id="PTHR10088">
    <property type="entry name" value="GLUCOKINASE REGULATORY PROTEIN"/>
    <property type="match status" value="1"/>
</dbReference>
<evidence type="ECO:0000313" key="4">
    <source>
        <dbReference type="EMBL" id="NIZ62402.1"/>
    </source>
</evidence>